<dbReference type="HOGENOM" id="CLU_773851_0_0_1"/>
<evidence type="ECO:0000256" key="5">
    <source>
        <dbReference type="SAM" id="MobiDB-lite"/>
    </source>
</evidence>
<dbReference type="EMBL" id="GL996521">
    <property type="protein sequence ID" value="EGV64206.1"/>
    <property type="molecule type" value="Genomic_DNA"/>
</dbReference>
<dbReference type="GeneID" id="18250317"/>
<proteinExistence type="inferred from homology"/>
<evidence type="ECO:0000256" key="2">
    <source>
        <dbReference type="ARBA" id="ARBA00022679"/>
    </source>
</evidence>
<sequence>MGPDNTRHSTTTTPADTTTTDTTHLVHNKNGLRKFIETSTAVVVDSNCKVIGRDVSHLKLTKFNKIGGHSIIYKYDKYIIKEIMEEHLMYEKIMANYPQLSQYLPLYLGTVKLQLNHEVKDYIVLEDLTNELSQPFVVDLKMGTRQYGIHSPPEKVKSQKLKCKNSTSLSLGIRLCGLQIINKKGNFELYDKYYGRQLNATGFLNNLVRFLNNKSRYTLLIKCLKVVEHLKSISSMIESLDYFRLYGSSILIIYDNMDDFNVIIKLIDFSKSFFYSEQEFGNLNLEATKDYGYLKGIFNLIESFKVIFNAASGMVIENDNERVLMETIERNKHDYMDSWNKKLEFPTFRYQYDDLTSD</sequence>
<dbReference type="STRING" id="590646.G3B3P9"/>
<dbReference type="Gene3D" id="3.30.470.160">
    <property type="entry name" value="Inositol polyphosphate kinase"/>
    <property type="match status" value="1"/>
</dbReference>
<comment type="similarity">
    <text evidence="1 4">Belongs to the inositol phosphokinase (IPK) family.</text>
</comment>
<feature type="compositionally biased region" description="Low complexity" evidence="5">
    <location>
        <begin position="10"/>
        <end position="22"/>
    </location>
</feature>
<dbReference type="GO" id="GO:0032958">
    <property type="term" value="P:inositol phosphate biosynthetic process"/>
    <property type="evidence" value="ECO:0007669"/>
    <property type="project" value="InterPro"/>
</dbReference>
<evidence type="ECO:0000256" key="3">
    <source>
        <dbReference type="ARBA" id="ARBA00022777"/>
    </source>
</evidence>
<reference evidence="6 7" key="1">
    <citation type="journal article" date="2011" name="Proc. Natl. Acad. Sci. U.S.A.">
        <title>Comparative genomics of xylose-fermenting fungi for enhanced biofuel production.</title>
        <authorList>
            <person name="Wohlbach D.J."/>
            <person name="Kuo A."/>
            <person name="Sato T.K."/>
            <person name="Potts K.M."/>
            <person name="Salamov A.A."/>
            <person name="LaButti K.M."/>
            <person name="Sun H."/>
            <person name="Clum A."/>
            <person name="Pangilinan J.L."/>
            <person name="Lindquist E.A."/>
            <person name="Lucas S."/>
            <person name="Lapidus A."/>
            <person name="Jin M."/>
            <person name="Gunawan C."/>
            <person name="Balan V."/>
            <person name="Dale B.E."/>
            <person name="Jeffries T.W."/>
            <person name="Zinkel R."/>
            <person name="Barry K.W."/>
            <person name="Grigoriev I.V."/>
            <person name="Gasch A.P."/>
        </authorList>
    </citation>
    <scope>NUCLEOTIDE SEQUENCE [LARGE SCALE GENOMIC DNA]</scope>
    <source>
        <strain evidence="7">ATCC 10573 / BCRC 21748 / CBS 615 / JCM 9827 / NBRC 10315 / NRRL Y-1498 / VKM Y-70</strain>
    </source>
</reference>
<evidence type="ECO:0000313" key="6">
    <source>
        <dbReference type="EMBL" id="EGV64206.1"/>
    </source>
</evidence>
<keyword evidence="3 4" id="KW-0418">Kinase</keyword>
<name>G3B3P9_CANTC</name>
<dbReference type="Proteomes" id="UP000000707">
    <property type="component" value="Unassembled WGS sequence"/>
</dbReference>
<dbReference type="Pfam" id="PF03770">
    <property type="entry name" value="IPK"/>
    <property type="match status" value="1"/>
</dbReference>
<evidence type="ECO:0000256" key="1">
    <source>
        <dbReference type="ARBA" id="ARBA00007374"/>
    </source>
</evidence>
<gene>
    <name evidence="6" type="ORF">CANTEDRAFT_93728</name>
</gene>
<accession>G3B3P9</accession>
<dbReference type="GO" id="GO:0005634">
    <property type="term" value="C:nucleus"/>
    <property type="evidence" value="ECO:0007669"/>
    <property type="project" value="TreeGrafter"/>
</dbReference>
<dbReference type="InterPro" id="IPR038286">
    <property type="entry name" value="IPK_sf"/>
</dbReference>
<dbReference type="AlphaFoldDB" id="G3B3P9"/>
<dbReference type="GO" id="GO:0000828">
    <property type="term" value="F:inositol hexakisphosphate kinase activity"/>
    <property type="evidence" value="ECO:0007669"/>
    <property type="project" value="TreeGrafter"/>
</dbReference>
<organism evidence="7">
    <name type="scientific">Candida tenuis (strain ATCC 10573 / BCRC 21748 / CBS 615 / JCM 9827 / NBRC 10315 / NRRL Y-1498 / VKM Y-70)</name>
    <name type="common">Yeast</name>
    <name type="synonym">Yamadazyma tenuis</name>
    <dbReference type="NCBI Taxonomy" id="590646"/>
    <lineage>
        <taxon>Eukaryota</taxon>
        <taxon>Fungi</taxon>
        <taxon>Dikarya</taxon>
        <taxon>Ascomycota</taxon>
        <taxon>Saccharomycotina</taxon>
        <taxon>Pichiomycetes</taxon>
        <taxon>Debaryomycetaceae</taxon>
        <taxon>Yamadazyma</taxon>
    </lineage>
</organism>
<dbReference type="PANTHER" id="PTHR12400:SF21">
    <property type="entry name" value="KINASE"/>
    <property type="match status" value="1"/>
</dbReference>
<evidence type="ECO:0000313" key="7">
    <source>
        <dbReference type="Proteomes" id="UP000000707"/>
    </source>
</evidence>
<evidence type="ECO:0000256" key="4">
    <source>
        <dbReference type="RuleBase" id="RU363090"/>
    </source>
</evidence>
<dbReference type="InterPro" id="IPR005522">
    <property type="entry name" value="IPK"/>
</dbReference>
<dbReference type="OrthoDB" id="2573163at2759"/>
<dbReference type="PANTHER" id="PTHR12400">
    <property type="entry name" value="INOSITOL POLYPHOSPHATE KINASE"/>
    <property type="match status" value="1"/>
</dbReference>
<dbReference type="KEGG" id="cten:18250317"/>
<keyword evidence="7" id="KW-1185">Reference proteome</keyword>
<dbReference type="GO" id="GO:0005737">
    <property type="term" value="C:cytoplasm"/>
    <property type="evidence" value="ECO:0007669"/>
    <property type="project" value="TreeGrafter"/>
</dbReference>
<dbReference type="SUPFAM" id="SSF56104">
    <property type="entry name" value="SAICAR synthase-like"/>
    <property type="match status" value="1"/>
</dbReference>
<dbReference type="eggNOG" id="KOG1620">
    <property type="taxonomic scope" value="Eukaryota"/>
</dbReference>
<feature type="region of interest" description="Disordered" evidence="5">
    <location>
        <begin position="1"/>
        <end position="22"/>
    </location>
</feature>
<protein>
    <recommendedName>
        <fullName evidence="4">Kinase</fullName>
        <ecNumber evidence="4">2.7.-.-</ecNumber>
    </recommendedName>
</protein>
<dbReference type="GO" id="GO:0046854">
    <property type="term" value="P:phosphatidylinositol phosphate biosynthetic process"/>
    <property type="evidence" value="ECO:0007669"/>
    <property type="project" value="TreeGrafter"/>
</dbReference>
<dbReference type="EC" id="2.7.-.-" evidence="4"/>
<keyword evidence="2 4" id="KW-0808">Transferase</keyword>